<evidence type="ECO:0000256" key="2">
    <source>
        <dbReference type="ARBA" id="ARBA00009102"/>
    </source>
</evidence>
<evidence type="ECO:0000256" key="10">
    <source>
        <dbReference type="SAM" id="MobiDB-lite"/>
    </source>
</evidence>
<evidence type="ECO:0000313" key="14">
    <source>
        <dbReference type="Proteomes" id="UP001353858"/>
    </source>
</evidence>
<dbReference type="FunFam" id="2.40.290.30:FF:000002">
    <property type="entry name" value="Mediator of RNA polymerase II transcription subunit"/>
    <property type="match status" value="1"/>
</dbReference>
<dbReference type="PANTHER" id="PTHR12433">
    <property type="entry name" value="MEDIATOR OF RNA POLYMERASE II TRANSCRIPTION SUBUNIT 25"/>
    <property type="match status" value="1"/>
</dbReference>
<dbReference type="Proteomes" id="UP001353858">
    <property type="component" value="Unassembled WGS sequence"/>
</dbReference>
<dbReference type="InterPro" id="IPR021394">
    <property type="entry name" value="Med25_PTOV"/>
</dbReference>
<feature type="coiled-coil region" evidence="9">
    <location>
        <begin position="768"/>
        <end position="831"/>
    </location>
</feature>
<keyword evidence="14" id="KW-1185">Reference proteome</keyword>
<dbReference type="GO" id="GO:0016592">
    <property type="term" value="C:mediator complex"/>
    <property type="evidence" value="ECO:0007669"/>
    <property type="project" value="TreeGrafter"/>
</dbReference>
<evidence type="ECO:0000256" key="1">
    <source>
        <dbReference type="ARBA" id="ARBA00004123"/>
    </source>
</evidence>
<dbReference type="Pfam" id="PF11265">
    <property type="entry name" value="Med25_VWA"/>
    <property type="match status" value="1"/>
</dbReference>
<keyword evidence="7" id="KW-0539">Nucleus</keyword>
<feature type="compositionally biased region" description="Polar residues" evidence="10">
    <location>
        <begin position="655"/>
        <end position="670"/>
    </location>
</feature>
<evidence type="ECO:0000256" key="4">
    <source>
        <dbReference type="ARBA" id="ARBA00023015"/>
    </source>
</evidence>
<dbReference type="PANTHER" id="PTHR12433:SF11">
    <property type="entry name" value="MEDIATOR OF RNA POLYMERASE II TRANSCRIPTION SUBUNIT 25"/>
    <property type="match status" value="1"/>
</dbReference>
<evidence type="ECO:0000256" key="9">
    <source>
        <dbReference type="SAM" id="Coils"/>
    </source>
</evidence>
<dbReference type="EMBL" id="JARPUR010000001">
    <property type="protein sequence ID" value="KAK4886482.1"/>
    <property type="molecule type" value="Genomic_DNA"/>
</dbReference>
<feature type="domain" description="Mediator of RNA polymerase II transcription subunit 25 von Willebrand factor type A" evidence="12">
    <location>
        <begin position="9"/>
        <end position="219"/>
    </location>
</feature>
<dbReference type="InterPro" id="IPR021419">
    <property type="entry name" value="Mediator_Med25_VWA"/>
</dbReference>
<dbReference type="GO" id="GO:0045944">
    <property type="term" value="P:positive regulation of transcription by RNA polymerase II"/>
    <property type="evidence" value="ECO:0007669"/>
    <property type="project" value="TreeGrafter"/>
</dbReference>
<evidence type="ECO:0000256" key="5">
    <source>
        <dbReference type="ARBA" id="ARBA00023159"/>
    </source>
</evidence>
<protein>
    <recommendedName>
        <fullName evidence="3">Mediator of RNA polymerase II transcription subunit 25</fullName>
    </recommendedName>
    <alternativeName>
        <fullName evidence="8">Mediator complex subunit 25</fullName>
    </alternativeName>
</protein>
<dbReference type="Pfam" id="PF11232">
    <property type="entry name" value="Med25"/>
    <property type="match status" value="1"/>
</dbReference>
<comment type="similarity">
    <text evidence="2">Belongs to the Mediator complex subunit 25 family.</text>
</comment>
<feature type="region of interest" description="Disordered" evidence="10">
    <location>
        <begin position="655"/>
        <end position="678"/>
    </location>
</feature>
<evidence type="ECO:0000313" key="13">
    <source>
        <dbReference type="EMBL" id="KAK4886482.1"/>
    </source>
</evidence>
<keyword evidence="5" id="KW-0010">Activator</keyword>
<reference evidence="14" key="1">
    <citation type="submission" date="2023-01" db="EMBL/GenBank/DDBJ databases">
        <title>Key to firefly adult light organ development and bioluminescence: homeobox transcription factors regulate luciferase expression and transportation to peroxisome.</title>
        <authorList>
            <person name="Fu X."/>
        </authorList>
    </citation>
    <scope>NUCLEOTIDE SEQUENCE [LARGE SCALE GENOMIC DNA]</scope>
</reference>
<dbReference type="Gene3D" id="2.40.290.30">
    <property type="entry name" value="Mediator complex subunit 25, ACID domain"/>
    <property type="match status" value="1"/>
</dbReference>
<proteinExistence type="inferred from homology"/>
<comment type="subcellular location">
    <subcellularLocation>
        <location evidence="1">Nucleus</location>
    </subcellularLocation>
</comment>
<feature type="region of interest" description="Disordered" evidence="10">
    <location>
        <begin position="340"/>
        <end position="366"/>
    </location>
</feature>
<keyword evidence="4" id="KW-0805">Transcription regulation</keyword>
<evidence type="ECO:0000256" key="6">
    <source>
        <dbReference type="ARBA" id="ARBA00023163"/>
    </source>
</evidence>
<dbReference type="AlphaFoldDB" id="A0AAN7PHB6"/>
<feature type="compositionally biased region" description="Polar residues" evidence="10">
    <location>
        <begin position="899"/>
        <end position="914"/>
    </location>
</feature>
<feature type="domain" description="Mediator complex subunit Med25 PTOV" evidence="11">
    <location>
        <begin position="478"/>
        <end position="629"/>
    </location>
</feature>
<evidence type="ECO:0000256" key="3">
    <source>
        <dbReference type="ARBA" id="ARBA00019694"/>
    </source>
</evidence>
<evidence type="ECO:0000259" key="12">
    <source>
        <dbReference type="Pfam" id="PF11265"/>
    </source>
</evidence>
<gene>
    <name evidence="13" type="ORF">RN001_002753</name>
</gene>
<evidence type="ECO:0000256" key="8">
    <source>
        <dbReference type="ARBA" id="ARBA00031958"/>
    </source>
</evidence>
<comment type="caution">
    <text evidence="13">The sequence shown here is derived from an EMBL/GenBank/DDBJ whole genome shotgun (WGS) entry which is preliminary data.</text>
</comment>
<sequence length="924" mass="99770">MVLCATEHTLQADVVFVVEGTAVNGAYINDLKTNYIIPSLEYFSQGNSEEINYLSESANSLYGIVIYQAADCLPHPSTDTIGPFSSSGKVLSAFERLELIGGKGESHANIAEGLATALQCFEELQQKRDTSSTAQQHCILVCNSPPYLLPVMESHVYSGKTAEQLAAVLQERGINLSIISPRKIPSLYKLFEKAGGDLSASQTKNYAKDPRHLVLLKGFSLKERPISPPPGNIAPTTALPLPSLPSPVANIDSPMSSLTSQSNQNIVGTGVTGGVGVQSNVGQSNVYRPPNPQGIVQLPNHTQGMVNAGMVSAARGGMIGNPQFSNQSMQAPPGYHAATGVTGPGRPQSRWPSMLPPQTQPRATQGSALIAQLTQPPSSIAAGVNQFGQIVGTNATMNAAQQQQQLRINMLGNQPGQQNIQTSVPQNVQTSGVNQTTGIVSTCIPQHSPSNQSQIVPPNQVVTSQPQTSVVCQPNQRERNTIWQGLLEWIEKPKNSSDPQKVTRHVPCQVSANTKDGEPELKADNWPSKLIMQLMPKQLIGNIGGVYLKNSKSVLFHPQSCEGLESLTKVMSSGFAGCVHFTSVPNSNACDIKVLILLYTAEKRAYLGFIPNDQAAFVDRLRKVIQQQKSTQMLRQGQSVTGPATLNPQAVVQSQLGGNVGTPPQLSVPNTSQTTTPPQSLMMSQTNTIAMGGGQITQNIVSASSPSGAGISGVLGQNIPTSMQPRLRMQGIQQSSSPQVNAPGNNTPTMAPGMMGVPLQRAPFDNNLEAARQQNLEKINQLKQTLEAAQQQEQQYKSQLERISHMKTSQLQEALQIAQQQEMQYKMLDQQRMAANQGGPQGPNAQQQQQQQQQQRLMRPMMNNNNPGLRHLLQQQPQYRQQLMNMQSGIGNAGPRPQMGQQMQNNPAANSQQPFDDVGNFDFM</sequence>
<evidence type="ECO:0000256" key="7">
    <source>
        <dbReference type="ARBA" id="ARBA00023242"/>
    </source>
</evidence>
<keyword evidence="9" id="KW-0175">Coiled coil</keyword>
<evidence type="ECO:0000259" key="11">
    <source>
        <dbReference type="Pfam" id="PF11232"/>
    </source>
</evidence>
<dbReference type="GO" id="GO:0005667">
    <property type="term" value="C:transcription regulator complex"/>
    <property type="evidence" value="ECO:0007669"/>
    <property type="project" value="TreeGrafter"/>
</dbReference>
<feature type="region of interest" description="Disordered" evidence="10">
    <location>
        <begin position="834"/>
        <end position="864"/>
    </location>
</feature>
<dbReference type="InterPro" id="IPR038196">
    <property type="entry name" value="Med25_PTOV_sf"/>
</dbReference>
<name>A0AAN7PHB6_9COLE</name>
<accession>A0AAN7PHB6</accession>
<organism evidence="13 14">
    <name type="scientific">Aquatica leii</name>
    <dbReference type="NCBI Taxonomy" id="1421715"/>
    <lineage>
        <taxon>Eukaryota</taxon>
        <taxon>Metazoa</taxon>
        <taxon>Ecdysozoa</taxon>
        <taxon>Arthropoda</taxon>
        <taxon>Hexapoda</taxon>
        <taxon>Insecta</taxon>
        <taxon>Pterygota</taxon>
        <taxon>Neoptera</taxon>
        <taxon>Endopterygota</taxon>
        <taxon>Coleoptera</taxon>
        <taxon>Polyphaga</taxon>
        <taxon>Elateriformia</taxon>
        <taxon>Elateroidea</taxon>
        <taxon>Lampyridae</taxon>
        <taxon>Luciolinae</taxon>
        <taxon>Aquatica</taxon>
    </lineage>
</organism>
<feature type="region of interest" description="Disordered" evidence="10">
    <location>
        <begin position="889"/>
        <end position="924"/>
    </location>
</feature>
<keyword evidence="6" id="KW-0804">Transcription</keyword>